<evidence type="ECO:0000313" key="1">
    <source>
        <dbReference type="EMBL" id="TVM31211.1"/>
    </source>
</evidence>
<accession>A0A6P1ZCI5</accession>
<comment type="caution">
    <text evidence="1">The sequence shown here is derived from an EMBL/GenBank/DDBJ whole genome shotgun (WGS) entry which is preliminary data.</text>
</comment>
<dbReference type="Proteomes" id="UP000434052">
    <property type="component" value="Unassembled WGS sequence"/>
</dbReference>
<dbReference type="OrthoDB" id="2373648at2"/>
<dbReference type="RefSeq" id="WP_144306997.1">
    <property type="nucleotide sequence ID" value="NZ_QMIF01000017.1"/>
</dbReference>
<dbReference type="EMBL" id="QMIF01000017">
    <property type="protein sequence ID" value="TVM31211.1"/>
    <property type="molecule type" value="Genomic_DNA"/>
</dbReference>
<proteinExistence type="predicted"/>
<organism evidence="1 2">
    <name type="scientific">Oceanidesulfovibrio marinus</name>
    <dbReference type="NCBI Taxonomy" id="370038"/>
    <lineage>
        <taxon>Bacteria</taxon>
        <taxon>Pseudomonadati</taxon>
        <taxon>Thermodesulfobacteriota</taxon>
        <taxon>Desulfovibrionia</taxon>
        <taxon>Desulfovibrionales</taxon>
        <taxon>Desulfovibrionaceae</taxon>
        <taxon>Oceanidesulfovibrio</taxon>
    </lineage>
</organism>
<dbReference type="AlphaFoldDB" id="A0A6P1ZCI5"/>
<name>A0A6P1ZCI5_9BACT</name>
<evidence type="ECO:0000313" key="2">
    <source>
        <dbReference type="Proteomes" id="UP000434052"/>
    </source>
</evidence>
<reference evidence="1 2" key="1">
    <citation type="submission" date="2018-06" db="EMBL/GenBank/DDBJ databases">
        <title>Complete genome of Desulfovibrio marinus P48SEP.</title>
        <authorList>
            <person name="Crispim J.S."/>
            <person name="Vidigal P.M.P."/>
            <person name="Silva L.C.F."/>
            <person name="Araujo L.C."/>
            <person name="Laguardia C.N."/>
            <person name="Dias R.S."/>
            <person name="Sousa M.P."/>
            <person name="Paula S.O."/>
            <person name="Silva C."/>
        </authorList>
    </citation>
    <scope>NUCLEOTIDE SEQUENCE [LARGE SCALE GENOMIC DNA]</scope>
    <source>
        <strain evidence="1 2">P48SEP</strain>
    </source>
</reference>
<protein>
    <submittedName>
        <fullName evidence="1">Uncharacterized protein</fullName>
    </submittedName>
</protein>
<gene>
    <name evidence="1" type="ORF">DQK91_19060</name>
</gene>
<sequence length="197" mass="21895">MNDIQLHITIEGVTPLLCNKFTDEAQMSATNGTRSSAIGDRGTPREQAATKLYLGHDGKPMIPQPNLLRCLIDAGKFFKSGKSKITTQKSSIITSCVDILGVEIPIVHEDPWEVDTRAVRIPSTGGRITTHRPSFNDWKLNFLVTLDTTILTEKFFREIVDAAGKRIGLGDFRPDCKGPFGKFVVSHWQREENKKAA</sequence>